<evidence type="ECO:0000259" key="4">
    <source>
        <dbReference type="PROSITE" id="PS50949"/>
    </source>
</evidence>
<keyword evidence="2" id="KW-0238">DNA-binding</keyword>
<dbReference type="GO" id="GO:0003677">
    <property type="term" value="F:DNA binding"/>
    <property type="evidence" value="ECO:0007669"/>
    <property type="project" value="UniProtKB-KW"/>
</dbReference>
<dbReference type="Gene3D" id="1.10.10.10">
    <property type="entry name" value="Winged helix-like DNA-binding domain superfamily/Winged helix DNA-binding domain"/>
    <property type="match status" value="1"/>
</dbReference>
<dbReference type="eggNOG" id="COG2186">
    <property type="taxonomic scope" value="Bacteria"/>
</dbReference>
<dbReference type="GO" id="GO:0003700">
    <property type="term" value="F:DNA-binding transcription factor activity"/>
    <property type="evidence" value="ECO:0007669"/>
    <property type="project" value="InterPro"/>
</dbReference>
<evidence type="ECO:0000256" key="1">
    <source>
        <dbReference type="ARBA" id="ARBA00023015"/>
    </source>
</evidence>
<dbReference type="STRING" id="247633.GP2143_02834"/>
<evidence type="ECO:0000256" key="3">
    <source>
        <dbReference type="ARBA" id="ARBA00023163"/>
    </source>
</evidence>
<keyword evidence="3" id="KW-0804">Transcription</keyword>
<dbReference type="Pfam" id="PF00392">
    <property type="entry name" value="GntR"/>
    <property type="match status" value="1"/>
</dbReference>
<sequence length="239" mass="26872">MSGKHNQIADNLIQDILTGHYHPSERLPSERDLAARYAASRSVVREAMKTLQQIGLIDVQPGGARVRDVDDASLDVISHLLARGHVPDVILIDQIMAVVDKLICMAAEESLELASDEELDYIRTLVRPMMEDDLSQEQHAVARFAVMKAMIKSSHNLPLRLISRTLFEQVEPAKTNLYPYVVIDIDNYRVLAEKLDTSLKQRDVDLMQVTYQKISELNRDTMLRALKAARADIGPEATS</sequence>
<dbReference type="InterPro" id="IPR000524">
    <property type="entry name" value="Tscrpt_reg_HTH_GntR"/>
</dbReference>
<reference evidence="5 6" key="1">
    <citation type="journal article" date="2010" name="J. Bacteriol.">
        <title>Genome sequence of the oligotrophic marine Gammaproteobacterium HTCC2143, isolated from the Oregon Coast.</title>
        <authorList>
            <person name="Oh H.M."/>
            <person name="Kang I."/>
            <person name="Ferriera S."/>
            <person name="Giovannoni S.J."/>
            <person name="Cho J.C."/>
        </authorList>
    </citation>
    <scope>NUCLEOTIDE SEQUENCE [LARGE SCALE GENOMIC DNA]</scope>
    <source>
        <strain evidence="5 6">HTCC2143</strain>
    </source>
</reference>
<dbReference type="SUPFAM" id="SSF46785">
    <property type="entry name" value="Winged helix' DNA-binding domain"/>
    <property type="match status" value="1"/>
</dbReference>
<evidence type="ECO:0000256" key="2">
    <source>
        <dbReference type="ARBA" id="ARBA00023125"/>
    </source>
</evidence>
<dbReference type="PROSITE" id="PS50949">
    <property type="entry name" value="HTH_GNTR"/>
    <property type="match status" value="1"/>
</dbReference>
<dbReference type="PANTHER" id="PTHR43537:SF5">
    <property type="entry name" value="UXU OPERON TRANSCRIPTIONAL REGULATOR"/>
    <property type="match status" value="1"/>
</dbReference>
<dbReference type="EMBL" id="AAVT01000006">
    <property type="protein sequence ID" value="EAW30824.1"/>
    <property type="molecule type" value="Genomic_DNA"/>
</dbReference>
<evidence type="ECO:0000313" key="5">
    <source>
        <dbReference type="EMBL" id="EAW30824.1"/>
    </source>
</evidence>
<dbReference type="AlphaFoldDB" id="A0YEI8"/>
<proteinExistence type="predicted"/>
<comment type="caution">
    <text evidence="5">The sequence shown here is derived from an EMBL/GenBank/DDBJ whole genome shotgun (WGS) entry which is preliminary data.</text>
</comment>
<feature type="domain" description="HTH gntR-type" evidence="4">
    <location>
        <begin position="2"/>
        <end position="69"/>
    </location>
</feature>
<keyword evidence="6" id="KW-1185">Reference proteome</keyword>
<name>A0YEI8_9GAMM</name>
<accession>A0YEI8</accession>
<dbReference type="InterPro" id="IPR036390">
    <property type="entry name" value="WH_DNA-bd_sf"/>
</dbReference>
<gene>
    <name evidence="5" type="ORF">GP2143_02834</name>
</gene>
<protein>
    <recommendedName>
        <fullName evidence="4">HTH gntR-type domain-containing protein</fullName>
    </recommendedName>
</protein>
<dbReference type="OrthoDB" id="9028214at2"/>
<dbReference type="InterPro" id="IPR036388">
    <property type="entry name" value="WH-like_DNA-bd_sf"/>
</dbReference>
<dbReference type="SMART" id="SM00345">
    <property type="entry name" value="HTH_GNTR"/>
    <property type="match status" value="1"/>
</dbReference>
<dbReference type="CDD" id="cd07377">
    <property type="entry name" value="WHTH_GntR"/>
    <property type="match status" value="1"/>
</dbReference>
<dbReference type="PRINTS" id="PR00035">
    <property type="entry name" value="HTHGNTR"/>
</dbReference>
<keyword evidence="1" id="KW-0805">Transcription regulation</keyword>
<dbReference type="Proteomes" id="UP000004931">
    <property type="component" value="Unassembled WGS sequence"/>
</dbReference>
<dbReference type="PANTHER" id="PTHR43537">
    <property type="entry name" value="TRANSCRIPTIONAL REGULATOR, GNTR FAMILY"/>
    <property type="match status" value="1"/>
</dbReference>
<organism evidence="5 6">
    <name type="scientific">marine gamma proteobacterium HTCC2143</name>
    <dbReference type="NCBI Taxonomy" id="247633"/>
    <lineage>
        <taxon>Bacteria</taxon>
        <taxon>Pseudomonadati</taxon>
        <taxon>Pseudomonadota</taxon>
        <taxon>Gammaproteobacteria</taxon>
        <taxon>Cellvibrionales</taxon>
        <taxon>Spongiibacteraceae</taxon>
        <taxon>BD1-7 clade</taxon>
    </lineage>
</organism>
<evidence type="ECO:0000313" key="6">
    <source>
        <dbReference type="Proteomes" id="UP000004931"/>
    </source>
</evidence>